<accession>D7FX34</accession>
<proteinExistence type="predicted"/>
<dbReference type="OrthoDB" id="417041at2759"/>
<dbReference type="Proteomes" id="UP000002630">
    <property type="component" value="Linkage Group LG04"/>
</dbReference>
<dbReference type="InParanoid" id="D7FX34"/>
<name>D7FX34_ECTSI</name>
<keyword evidence="2" id="KW-1185">Reference proteome</keyword>
<evidence type="ECO:0000313" key="1">
    <source>
        <dbReference type="EMBL" id="CBJ26367.1"/>
    </source>
</evidence>
<gene>
    <name evidence="1" type="ORF">Esi_0032_0078</name>
</gene>
<dbReference type="EMBL" id="FN648509">
    <property type="protein sequence ID" value="CBJ26367.1"/>
    <property type="molecule type" value="Genomic_DNA"/>
</dbReference>
<dbReference type="AlphaFoldDB" id="D7FX34"/>
<evidence type="ECO:0000313" key="2">
    <source>
        <dbReference type="Proteomes" id="UP000002630"/>
    </source>
</evidence>
<organism evidence="1 2">
    <name type="scientific">Ectocarpus siliculosus</name>
    <name type="common">Brown alga</name>
    <name type="synonym">Conferva siliculosa</name>
    <dbReference type="NCBI Taxonomy" id="2880"/>
    <lineage>
        <taxon>Eukaryota</taxon>
        <taxon>Sar</taxon>
        <taxon>Stramenopiles</taxon>
        <taxon>Ochrophyta</taxon>
        <taxon>PX clade</taxon>
        <taxon>Phaeophyceae</taxon>
        <taxon>Ectocarpales</taxon>
        <taxon>Ectocarpaceae</taxon>
        <taxon>Ectocarpus</taxon>
    </lineage>
</organism>
<protein>
    <submittedName>
        <fullName evidence="1">Uncharacterized protein</fullName>
    </submittedName>
</protein>
<dbReference type="EMBL" id="FN649729">
    <property type="protein sequence ID" value="CBJ26367.1"/>
    <property type="molecule type" value="Genomic_DNA"/>
</dbReference>
<sequence>MYFQLSPGNAVGTLGYRWDQGYPVARLVRISLPLAACGAVALVVDDTGEKVEAGAETAKREQKLPGLMVSSDIPGAFKAAVLKSRLGVLPDDPLLPALGQRQPPAVLVCRESVGEWEVAVPHNLLGVMARGNAWEERRVAEFRPRAGITAEARLCGAECAGAEEGAGSWRRWRDGDEVVSLGIAVEAEGASIRWLSEAIASPVAENVARTDPV</sequence>
<reference evidence="1 2" key="1">
    <citation type="journal article" date="2010" name="Nature">
        <title>The Ectocarpus genome and the independent evolution of multicellularity in brown algae.</title>
        <authorList>
            <person name="Cock J.M."/>
            <person name="Sterck L."/>
            <person name="Rouze P."/>
            <person name="Scornet D."/>
            <person name="Allen A.E."/>
            <person name="Amoutzias G."/>
            <person name="Anthouard V."/>
            <person name="Artiguenave F."/>
            <person name="Aury J.M."/>
            <person name="Badger J.H."/>
            <person name="Beszteri B."/>
            <person name="Billiau K."/>
            <person name="Bonnet E."/>
            <person name="Bothwell J.H."/>
            <person name="Bowler C."/>
            <person name="Boyen C."/>
            <person name="Brownlee C."/>
            <person name="Carrano C.J."/>
            <person name="Charrier B."/>
            <person name="Cho G.Y."/>
            <person name="Coelho S.M."/>
            <person name="Collen J."/>
            <person name="Corre E."/>
            <person name="Da Silva C."/>
            <person name="Delage L."/>
            <person name="Delaroque N."/>
            <person name="Dittami S.M."/>
            <person name="Doulbeau S."/>
            <person name="Elias M."/>
            <person name="Farnham G."/>
            <person name="Gachon C.M."/>
            <person name="Gschloessl B."/>
            <person name="Heesch S."/>
            <person name="Jabbari K."/>
            <person name="Jubin C."/>
            <person name="Kawai H."/>
            <person name="Kimura K."/>
            <person name="Kloareg B."/>
            <person name="Kupper F.C."/>
            <person name="Lang D."/>
            <person name="Le Bail A."/>
            <person name="Leblanc C."/>
            <person name="Lerouge P."/>
            <person name="Lohr M."/>
            <person name="Lopez P.J."/>
            <person name="Martens C."/>
            <person name="Maumus F."/>
            <person name="Michel G."/>
            <person name="Miranda-Saavedra D."/>
            <person name="Morales J."/>
            <person name="Moreau H."/>
            <person name="Motomura T."/>
            <person name="Nagasato C."/>
            <person name="Napoli C.A."/>
            <person name="Nelson D.R."/>
            <person name="Nyvall-Collen P."/>
            <person name="Peters A.F."/>
            <person name="Pommier C."/>
            <person name="Potin P."/>
            <person name="Poulain J."/>
            <person name="Quesneville H."/>
            <person name="Read B."/>
            <person name="Rensing S.A."/>
            <person name="Ritter A."/>
            <person name="Rousvoal S."/>
            <person name="Samanta M."/>
            <person name="Samson G."/>
            <person name="Schroeder D.C."/>
            <person name="Segurens B."/>
            <person name="Strittmatter M."/>
            <person name="Tonon T."/>
            <person name="Tregear J.W."/>
            <person name="Valentin K."/>
            <person name="von Dassow P."/>
            <person name="Yamagishi T."/>
            <person name="Van de Peer Y."/>
            <person name="Wincker P."/>
        </authorList>
    </citation>
    <scope>NUCLEOTIDE SEQUENCE [LARGE SCALE GENOMIC DNA]</scope>
    <source>
        <strain evidence="2">Ec32 / CCAP1310/4</strain>
    </source>
</reference>